<name>A0A1W1Y729_9BURK</name>
<keyword evidence="2" id="KW-0645">Protease</keyword>
<dbReference type="PROSITE" id="PS51257">
    <property type="entry name" value="PROKAR_LIPOPROTEIN"/>
    <property type="match status" value="1"/>
</dbReference>
<dbReference type="Proteomes" id="UP000192708">
    <property type="component" value="Unassembled WGS sequence"/>
</dbReference>
<dbReference type="EMBL" id="FWXJ01000002">
    <property type="protein sequence ID" value="SMC31949.1"/>
    <property type="molecule type" value="Genomic_DNA"/>
</dbReference>
<gene>
    <name evidence="7" type="ORF">SAMN06296008_10253</name>
</gene>
<evidence type="ECO:0000256" key="2">
    <source>
        <dbReference type="ARBA" id="ARBA00022670"/>
    </source>
</evidence>
<dbReference type="OrthoDB" id="9807055at2"/>
<dbReference type="InterPro" id="IPR000064">
    <property type="entry name" value="NLP_P60_dom"/>
</dbReference>
<evidence type="ECO:0000256" key="1">
    <source>
        <dbReference type="ARBA" id="ARBA00007074"/>
    </source>
</evidence>
<evidence type="ECO:0000256" key="5">
    <source>
        <dbReference type="SAM" id="SignalP"/>
    </source>
</evidence>
<dbReference type="Pfam" id="PF00877">
    <property type="entry name" value="NLPC_P60"/>
    <property type="match status" value="1"/>
</dbReference>
<comment type="similarity">
    <text evidence="1">Belongs to the peptidase C40 family.</text>
</comment>
<proteinExistence type="inferred from homology"/>
<reference evidence="7 8" key="1">
    <citation type="submission" date="2017-04" db="EMBL/GenBank/DDBJ databases">
        <authorList>
            <person name="Afonso C.L."/>
            <person name="Miller P.J."/>
            <person name="Scott M.A."/>
            <person name="Spackman E."/>
            <person name="Goraichik I."/>
            <person name="Dimitrov K.M."/>
            <person name="Suarez D.L."/>
            <person name="Swayne D.E."/>
        </authorList>
    </citation>
    <scope>NUCLEOTIDE SEQUENCE [LARGE SCALE GENOMIC DNA]</scope>
    <source>
        <strain evidence="7 8">VK13</strain>
    </source>
</reference>
<dbReference type="GO" id="GO:0006508">
    <property type="term" value="P:proteolysis"/>
    <property type="evidence" value="ECO:0007669"/>
    <property type="project" value="UniProtKB-KW"/>
</dbReference>
<evidence type="ECO:0000313" key="8">
    <source>
        <dbReference type="Proteomes" id="UP000192708"/>
    </source>
</evidence>
<keyword evidence="3" id="KW-0378">Hydrolase</keyword>
<dbReference type="GO" id="GO:0008234">
    <property type="term" value="F:cysteine-type peptidase activity"/>
    <property type="evidence" value="ECO:0007669"/>
    <property type="project" value="UniProtKB-KW"/>
</dbReference>
<evidence type="ECO:0000256" key="3">
    <source>
        <dbReference type="ARBA" id="ARBA00022801"/>
    </source>
</evidence>
<feature type="domain" description="NlpC/P60" evidence="6">
    <location>
        <begin position="50"/>
        <end position="174"/>
    </location>
</feature>
<evidence type="ECO:0000259" key="6">
    <source>
        <dbReference type="PROSITE" id="PS51935"/>
    </source>
</evidence>
<keyword evidence="4" id="KW-0788">Thiol protease</keyword>
<dbReference type="STRING" id="1938817.SAMN06296008_10253"/>
<evidence type="ECO:0000313" key="7">
    <source>
        <dbReference type="EMBL" id="SMC31949.1"/>
    </source>
</evidence>
<dbReference type="AlphaFoldDB" id="A0A1W1Y729"/>
<keyword evidence="5" id="KW-0732">Signal</keyword>
<protein>
    <submittedName>
        <fullName evidence="7">NlpC/P60 family protein</fullName>
    </submittedName>
</protein>
<dbReference type="Gene3D" id="3.90.1720.10">
    <property type="entry name" value="endopeptidase domain like (from Nostoc punctiforme)"/>
    <property type="match status" value="1"/>
</dbReference>
<feature type="chain" id="PRO_5012574190" evidence="5">
    <location>
        <begin position="27"/>
        <end position="179"/>
    </location>
</feature>
<sequence length="179" mass="19316">MRLKSSKTFCATLCLLLLVGCSTKELKPSNPFAWQPSGSSRLPNLSTDISVGQEDISVTAIGLIGTPYRWGGNNPEGGFDCSGLIAYVFASARGKNIPRTTVEMPRVSALVEDTPLAPGDLVFFNTLGTPYSHVGIYVGKGRFVHAPNSGGTVRLEELQKPYWSSRFTEARRISTMGSL</sequence>
<keyword evidence="8" id="KW-1185">Reference proteome</keyword>
<feature type="signal peptide" evidence="5">
    <location>
        <begin position="1"/>
        <end position="26"/>
    </location>
</feature>
<dbReference type="SUPFAM" id="SSF54001">
    <property type="entry name" value="Cysteine proteinases"/>
    <property type="match status" value="1"/>
</dbReference>
<organism evidence="7 8">
    <name type="scientific">Polynucleobacter kasalickyi</name>
    <dbReference type="NCBI Taxonomy" id="1938817"/>
    <lineage>
        <taxon>Bacteria</taxon>
        <taxon>Pseudomonadati</taxon>
        <taxon>Pseudomonadota</taxon>
        <taxon>Betaproteobacteria</taxon>
        <taxon>Burkholderiales</taxon>
        <taxon>Burkholderiaceae</taxon>
        <taxon>Polynucleobacter</taxon>
    </lineage>
</organism>
<dbReference type="PANTHER" id="PTHR47053:SF1">
    <property type="entry name" value="MUREIN DD-ENDOPEPTIDASE MEPH-RELATED"/>
    <property type="match status" value="1"/>
</dbReference>
<dbReference type="PANTHER" id="PTHR47053">
    <property type="entry name" value="MUREIN DD-ENDOPEPTIDASE MEPH-RELATED"/>
    <property type="match status" value="1"/>
</dbReference>
<dbReference type="RefSeq" id="WP_084282290.1">
    <property type="nucleotide sequence ID" value="NZ_FWXJ01000002.1"/>
</dbReference>
<accession>A0A1W1Y729</accession>
<evidence type="ECO:0000256" key="4">
    <source>
        <dbReference type="ARBA" id="ARBA00022807"/>
    </source>
</evidence>
<dbReference type="PROSITE" id="PS51935">
    <property type="entry name" value="NLPC_P60"/>
    <property type="match status" value="1"/>
</dbReference>
<dbReference type="InterPro" id="IPR038765">
    <property type="entry name" value="Papain-like_cys_pep_sf"/>
</dbReference>
<dbReference type="InterPro" id="IPR051202">
    <property type="entry name" value="Peptidase_C40"/>
</dbReference>